<dbReference type="GO" id="GO:0016787">
    <property type="term" value="F:hydrolase activity"/>
    <property type="evidence" value="ECO:0007669"/>
    <property type="project" value="UniProtKB-KW"/>
</dbReference>
<dbReference type="InterPro" id="IPR022742">
    <property type="entry name" value="Hydrolase_4"/>
</dbReference>
<dbReference type="EC" id="3.1.1.-" evidence="2"/>
<gene>
    <name evidence="2" type="primary">ytpA</name>
    <name evidence="2" type="ORF">SHM7688_02738</name>
</gene>
<organism evidence="2 3">
    <name type="scientific">Shimia marina</name>
    <dbReference type="NCBI Taxonomy" id="321267"/>
    <lineage>
        <taxon>Bacteria</taxon>
        <taxon>Pseudomonadati</taxon>
        <taxon>Pseudomonadota</taxon>
        <taxon>Alphaproteobacteria</taxon>
        <taxon>Rhodobacterales</taxon>
        <taxon>Roseobacteraceae</taxon>
    </lineage>
</organism>
<proteinExistence type="predicted"/>
<dbReference type="Gene3D" id="3.40.50.1820">
    <property type="entry name" value="alpha/beta hydrolase"/>
    <property type="match status" value="1"/>
</dbReference>
<dbReference type="PANTHER" id="PTHR11614">
    <property type="entry name" value="PHOSPHOLIPASE-RELATED"/>
    <property type="match status" value="1"/>
</dbReference>
<dbReference type="OrthoDB" id="9788260at2"/>
<reference evidence="2 3" key="1">
    <citation type="submission" date="2015-09" db="EMBL/GenBank/DDBJ databases">
        <authorList>
            <consortium name="Swine Surveillance"/>
        </authorList>
    </citation>
    <scope>NUCLEOTIDE SEQUENCE [LARGE SCALE GENOMIC DNA]</scope>
    <source>
        <strain evidence="2 3">CECT 7688</strain>
    </source>
</reference>
<sequence length="312" mass="34466">MPLQSAPYHHDVAEGPEASAYWVTADDGVRLRFAFWPQEAAKGTVLLFPGRTEYIEKYGRAAQDFAARGFAMVAIDWRGQGLADRLVKPDYAGYVVDFADYQRDVAAVMTALRDLDLPQPFYLLGHSMGGCIGLRSLLQDLPVAAAAFSAPMWGIRISPFLRPAAWALSTLATPFGFGTQLAPGTSATTYVLDQSFQDNDLTKDADMYAYMQRQMRSYPALSLAGPSLRWLNAALQECLDLRTQTSPGTPCLTFLGTDEAIVDTQDIHDRMARWPNGTLDVIAKGEHEVMMEVPQTRRHVFDAAAEFFASHT</sequence>
<dbReference type="InterPro" id="IPR029058">
    <property type="entry name" value="AB_hydrolase_fold"/>
</dbReference>
<dbReference type="Proteomes" id="UP000054823">
    <property type="component" value="Unassembled WGS sequence"/>
</dbReference>
<evidence type="ECO:0000259" key="1">
    <source>
        <dbReference type="Pfam" id="PF12146"/>
    </source>
</evidence>
<protein>
    <submittedName>
        <fullName evidence="2">Phospholipase YtpA</fullName>
        <ecNumber evidence="2">3.1.1.-</ecNumber>
    </submittedName>
</protein>
<keyword evidence="2" id="KW-0378">Hydrolase</keyword>
<evidence type="ECO:0000313" key="3">
    <source>
        <dbReference type="Proteomes" id="UP000054823"/>
    </source>
</evidence>
<dbReference type="RefSeq" id="WP_058240459.1">
    <property type="nucleotide sequence ID" value="NZ_CYPW01000027.1"/>
</dbReference>
<accession>A0A0P1ERX9</accession>
<name>A0A0P1ERX9_9RHOB</name>
<dbReference type="Pfam" id="PF12146">
    <property type="entry name" value="Hydrolase_4"/>
    <property type="match status" value="1"/>
</dbReference>
<dbReference type="EMBL" id="CYPW01000027">
    <property type="protein sequence ID" value="CUH53285.1"/>
    <property type="molecule type" value="Genomic_DNA"/>
</dbReference>
<dbReference type="STRING" id="321267.SHM7688_02738"/>
<dbReference type="AlphaFoldDB" id="A0A0P1ERX9"/>
<dbReference type="InterPro" id="IPR051044">
    <property type="entry name" value="MAG_DAG_Lipase"/>
</dbReference>
<keyword evidence="3" id="KW-1185">Reference proteome</keyword>
<dbReference type="SUPFAM" id="SSF53474">
    <property type="entry name" value="alpha/beta-Hydrolases"/>
    <property type="match status" value="1"/>
</dbReference>
<evidence type="ECO:0000313" key="2">
    <source>
        <dbReference type="EMBL" id="CUH53285.1"/>
    </source>
</evidence>
<feature type="domain" description="Serine aminopeptidase S33" evidence="1">
    <location>
        <begin position="40"/>
        <end position="292"/>
    </location>
</feature>